<comment type="cofactor">
    <cofactor evidence="7">
        <name>Zn(2+)</name>
        <dbReference type="ChEBI" id="CHEBI:29105"/>
    </cofactor>
    <text evidence="7">Binds 1 zinc ion per subunit.</text>
</comment>
<proteinExistence type="inferred from homology"/>
<evidence type="ECO:0000313" key="12">
    <source>
        <dbReference type="EMBL" id="CRK24652.1"/>
    </source>
</evidence>
<keyword evidence="7" id="KW-0862">Zinc</keyword>
<protein>
    <recommendedName>
        <fullName evidence="2">ceramidase</fullName>
        <ecNumber evidence="2">3.5.1.23</ecNumber>
    </recommendedName>
</protein>
<dbReference type="InterPro" id="IPR031331">
    <property type="entry name" value="NEUT/ALK_ceramidase_C"/>
</dbReference>
<feature type="region of interest" description="Disordered" evidence="8">
    <location>
        <begin position="1"/>
        <end position="32"/>
    </location>
</feature>
<dbReference type="PRINTS" id="PR00463">
    <property type="entry name" value="EP450I"/>
</dbReference>
<evidence type="ECO:0000256" key="9">
    <source>
        <dbReference type="SAM" id="Phobius"/>
    </source>
</evidence>
<feature type="domain" description="Neutral/alkaline non-lysosomal ceramidase C-terminal" evidence="11">
    <location>
        <begin position="325"/>
        <end position="434"/>
    </location>
</feature>
<dbReference type="PRINTS" id="PR00385">
    <property type="entry name" value="P450"/>
</dbReference>
<evidence type="ECO:0000256" key="8">
    <source>
        <dbReference type="SAM" id="MobiDB-lite"/>
    </source>
</evidence>
<feature type="domain" description="Neutral/alkaline non-lysosomal ceramidase N-terminal" evidence="10">
    <location>
        <begin position="89"/>
        <end position="173"/>
    </location>
</feature>
<dbReference type="GO" id="GO:0016705">
    <property type="term" value="F:oxidoreductase activity, acting on paired donors, with incorporation or reduction of molecular oxygen"/>
    <property type="evidence" value="ECO:0007669"/>
    <property type="project" value="InterPro"/>
</dbReference>
<dbReference type="Pfam" id="PF00067">
    <property type="entry name" value="p450"/>
    <property type="match status" value="2"/>
</dbReference>
<feature type="transmembrane region" description="Helical" evidence="9">
    <location>
        <begin position="1477"/>
        <end position="1498"/>
    </location>
</feature>
<dbReference type="GO" id="GO:0005506">
    <property type="term" value="F:iron ion binding"/>
    <property type="evidence" value="ECO:0007669"/>
    <property type="project" value="InterPro"/>
</dbReference>
<feature type="binding site" description="axial binding residue" evidence="6">
    <location>
        <position position="1006"/>
    </location>
    <ligand>
        <name>heme</name>
        <dbReference type="ChEBI" id="CHEBI:30413"/>
    </ligand>
    <ligandPart>
        <name>Fe</name>
        <dbReference type="ChEBI" id="CHEBI:18248"/>
    </ligandPart>
</feature>
<keyword evidence="9" id="KW-0812">Transmembrane</keyword>
<keyword evidence="9" id="KW-1133">Transmembrane helix</keyword>
<dbReference type="Pfam" id="PF17048">
    <property type="entry name" value="Ceramidse_alk_C"/>
    <property type="match status" value="1"/>
</dbReference>
<dbReference type="GO" id="GO:0005576">
    <property type="term" value="C:extracellular region"/>
    <property type="evidence" value="ECO:0007669"/>
    <property type="project" value="TreeGrafter"/>
</dbReference>
<dbReference type="Proteomes" id="UP000045706">
    <property type="component" value="Unassembled WGS sequence"/>
</dbReference>
<feature type="transmembrane region" description="Helical" evidence="9">
    <location>
        <begin position="444"/>
        <end position="465"/>
    </location>
</feature>
<comment type="similarity">
    <text evidence="1">Belongs to the neutral ceramidase family.</text>
</comment>
<evidence type="ECO:0000256" key="6">
    <source>
        <dbReference type="PIRSR" id="PIRSR602401-1"/>
    </source>
</evidence>
<dbReference type="InterPro" id="IPR002401">
    <property type="entry name" value="Cyt_P450_E_grp-I"/>
</dbReference>
<evidence type="ECO:0000256" key="1">
    <source>
        <dbReference type="ARBA" id="ARBA00009835"/>
    </source>
</evidence>
<keyword evidence="9" id="KW-0472">Membrane</keyword>
<evidence type="ECO:0000259" key="10">
    <source>
        <dbReference type="Pfam" id="PF04734"/>
    </source>
</evidence>
<evidence type="ECO:0000256" key="7">
    <source>
        <dbReference type="PIRSR" id="PIRSR606823-2"/>
    </source>
</evidence>
<feature type="transmembrane region" description="Helical" evidence="9">
    <location>
        <begin position="477"/>
        <end position="497"/>
    </location>
</feature>
<dbReference type="InterPro" id="IPR017972">
    <property type="entry name" value="Cyt_P450_CS"/>
</dbReference>
<evidence type="ECO:0000259" key="11">
    <source>
        <dbReference type="Pfam" id="PF17048"/>
    </source>
</evidence>
<dbReference type="Gene3D" id="1.10.630.10">
    <property type="entry name" value="Cytochrome P450"/>
    <property type="match status" value="1"/>
</dbReference>
<feature type="transmembrane region" description="Helical" evidence="9">
    <location>
        <begin position="1393"/>
        <end position="1417"/>
    </location>
</feature>
<feature type="compositionally biased region" description="Polar residues" evidence="8">
    <location>
        <begin position="16"/>
        <end position="28"/>
    </location>
</feature>
<gene>
    <name evidence="12" type="ORF">BN1723_003179</name>
</gene>
<dbReference type="GO" id="GO:0042759">
    <property type="term" value="P:long-chain fatty acid biosynthetic process"/>
    <property type="evidence" value="ECO:0007669"/>
    <property type="project" value="TreeGrafter"/>
</dbReference>
<keyword evidence="5 6" id="KW-0408">Iron</keyword>
<keyword evidence="4" id="KW-0378">Hydrolase</keyword>
<dbReference type="GO" id="GO:0016020">
    <property type="term" value="C:membrane"/>
    <property type="evidence" value="ECO:0007669"/>
    <property type="project" value="GOC"/>
</dbReference>
<evidence type="ECO:0000256" key="3">
    <source>
        <dbReference type="ARBA" id="ARBA00022723"/>
    </source>
</evidence>
<organism evidence="12 13">
    <name type="scientific">Verticillium longisporum</name>
    <name type="common">Verticillium dahliae var. longisporum</name>
    <dbReference type="NCBI Taxonomy" id="100787"/>
    <lineage>
        <taxon>Eukaryota</taxon>
        <taxon>Fungi</taxon>
        <taxon>Dikarya</taxon>
        <taxon>Ascomycota</taxon>
        <taxon>Pezizomycotina</taxon>
        <taxon>Sordariomycetes</taxon>
        <taxon>Hypocreomycetidae</taxon>
        <taxon>Glomerellales</taxon>
        <taxon>Plectosphaerellaceae</taxon>
        <taxon>Verticillium</taxon>
    </lineage>
</organism>
<dbReference type="SUPFAM" id="SSF48264">
    <property type="entry name" value="Cytochrome P450"/>
    <property type="match status" value="1"/>
</dbReference>
<evidence type="ECO:0000313" key="13">
    <source>
        <dbReference type="Proteomes" id="UP000045706"/>
    </source>
</evidence>
<comment type="cofactor">
    <cofactor evidence="6">
        <name>heme</name>
        <dbReference type="ChEBI" id="CHEBI:30413"/>
    </cofactor>
</comment>
<dbReference type="GO" id="GO:0004497">
    <property type="term" value="F:monooxygenase activity"/>
    <property type="evidence" value="ECO:0007669"/>
    <property type="project" value="InterPro"/>
</dbReference>
<dbReference type="Gene3D" id="2.60.40.2300">
    <property type="entry name" value="Neutral/alkaline non-lysosomal ceramidase, C-terminal domain"/>
    <property type="match status" value="1"/>
</dbReference>
<feature type="binding site" evidence="7">
    <location>
        <position position="265"/>
    </location>
    <ligand>
        <name>Zn(2+)</name>
        <dbReference type="ChEBI" id="CHEBI:29105"/>
    </ligand>
</feature>
<dbReference type="PROSITE" id="PS00086">
    <property type="entry name" value="CYTOCHROME_P450"/>
    <property type="match status" value="1"/>
</dbReference>
<feature type="domain" description="Neutral/alkaline non-lysosomal ceramidase N-terminal" evidence="10">
    <location>
        <begin position="174"/>
        <end position="314"/>
    </location>
</feature>
<dbReference type="InterPro" id="IPR038445">
    <property type="entry name" value="NCDase_C_sf"/>
</dbReference>
<dbReference type="PANTHER" id="PTHR12670:SF1">
    <property type="entry name" value="NEUTRAL CERAMIDASE"/>
    <property type="match status" value="1"/>
</dbReference>
<feature type="transmembrane region" description="Helical" evidence="9">
    <location>
        <begin position="1438"/>
        <end position="1457"/>
    </location>
</feature>
<accession>A0A0G4LRJ6</accession>
<keyword evidence="6" id="KW-0349">Heme</keyword>
<dbReference type="GO" id="GO:0017040">
    <property type="term" value="F:N-acylsphingosine amidohydrolase activity"/>
    <property type="evidence" value="ECO:0007669"/>
    <property type="project" value="UniProtKB-EC"/>
</dbReference>
<dbReference type="EC" id="3.5.1.23" evidence="2"/>
<dbReference type="PANTHER" id="PTHR12670">
    <property type="entry name" value="CERAMIDASE"/>
    <property type="match status" value="1"/>
</dbReference>
<dbReference type="EMBL" id="CVQI01016668">
    <property type="protein sequence ID" value="CRK24652.1"/>
    <property type="molecule type" value="Genomic_DNA"/>
</dbReference>
<name>A0A0G4LRJ6_VERLO</name>
<dbReference type="InterPro" id="IPR001128">
    <property type="entry name" value="Cyt_P450"/>
</dbReference>
<dbReference type="InterPro" id="IPR031329">
    <property type="entry name" value="NEUT/ALK_ceramidase_N"/>
</dbReference>
<evidence type="ECO:0000256" key="5">
    <source>
        <dbReference type="ARBA" id="ARBA00023004"/>
    </source>
</evidence>
<evidence type="ECO:0000256" key="4">
    <source>
        <dbReference type="ARBA" id="ARBA00022801"/>
    </source>
</evidence>
<reference evidence="13" key="1">
    <citation type="submission" date="2015-05" db="EMBL/GenBank/DDBJ databases">
        <authorList>
            <person name="Fogelqvist Johan"/>
        </authorList>
    </citation>
    <scope>NUCLEOTIDE SEQUENCE [LARGE SCALE GENOMIC DNA]</scope>
</reference>
<evidence type="ECO:0000256" key="2">
    <source>
        <dbReference type="ARBA" id="ARBA00011891"/>
    </source>
</evidence>
<dbReference type="GO" id="GO:0020037">
    <property type="term" value="F:heme binding"/>
    <property type="evidence" value="ECO:0007669"/>
    <property type="project" value="InterPro"/>
</dbReference>
<dbReference type="Pfam" id="PF04734">
    <property type="entry name" value="Ceramidase_alk"/>
    <property type="match status" value="2"/>
</dbReference>
<keyword evidence="3 6" id="KW-0479">Metal-binding</keyword>
<dbReference type="GO" id="GO:0046514">
    <property type="term" value="P:ceramide catabolic process"/>
    <property type="evidence" value="ECO:0007669"/>
    <property type="project" value="InterPro"/>
</dbReference>
<dbReference type="InterPro" id="IPR036396">
    <property type="entry name" value="Cyt_P450_sf"/>
</dbReference>
<sequence length="1504" mass="166941">MSAPEAVSLCEKPSERPSNVGESSQEATSSRDGRDAEYTWRRALLIACRLTVALVLLHLVFSTGCITNVFSRYGRPASWADGNQRDDLYLLGTGKADITGPVVEINMMGYADMKQVGSGLRQRLFARAFIVGNIERHDDRFVYIVLDAQSGDTAVRYGILEELAALGPEYAVYGYRTIVDGTVLAIQRAHESLVPGHLGAGKISVKGASINRSLFSYLANPEDDRRRYNISAEDDGSVDRDLTLLNFQRASDNKSIGVLTWFPTHGTSMLGNNTLITGDNKGVAAYLFEKSVRTDPRTADNFVAGFSQANVGDTRSILLLISSAYKVNATFVGANPRNDLRLERTYAAVERFNGKNEGELPSEDEWKPFRDDSDWSLIFEWKRTSTILGTSEVTITWDMAGDDEEVPAGVYRLRYFGNAKGLGGKIVEFEGTSGSRTMQSWATLLLWALGLYLAYLPIRIITGLLRNIAEAKKTGLPWVLAPFSPFSLVFKFSSPIWAPLVKRLPRAWWENWIDIMLDNWAIKYHHHPFAKHGETFALVSPFQILIITDSAEVIHQVSQQRDKFHKLLEIYDILRQYGDNLLSTEGAAWRRHRKATSPAFTEKNVALIFQEAVAQSQSMIRYWTVNEDGTPRTGTIESVDRDTCRFALGVIGFVGFGLRILWPGQASPEHADPKWHKFESLEVPEGYTTSFSECLVGNMSNIMWLMLAPPWVLRRLPFECTKRAADAREDFDKYIDEMIRNKTEDVIKFNNGDPGMDLLGHLVRTKYAREGPTKVTNSDAEKQSGGVASGQLRLAPEPLLSDSEIIGNAFIMFIAGHETTANATHFTAVHLAARPASQRAVQRDIDRIFDRDSNPASWKYEDCINPMSASMIGASLNETLRLIPAAGELPKRVNPERDGIVTINGQRHALPGNAHILVVSLAAHRNPNLWPTQPSRITDKENDLDDYIPERWFRTGDGSVQSGGTEGQQANIAEDNDSFRFTDTSEKLFRPAPGAYTPFGDGPRSCIGRRIAQAEVMVAISVLFQKYSVELAVDEWATDEEVERMDRAARRMLYAKAQARFRELMTTLASLITVKLPPGSHVPVSPMATMSTSNAWLARQRKSDLVELAELVNLQGYEGQKKADLEVTLDEYLAEHEGKWATEPRLTPYYNSRARAAGSPTKRDLPRDDALKVVRRRATRAASAEILSPDYEGQKKADLEVTLDEFLAEHEGKWATEPRLTPYYNSRARAAGSPTKRDLPRDDALKVVRRRATRAASAEILSPDSEPDAESDPASALVARTPARALALASRIPLPATPAEVAEVVDRGTVAVRERVSSIYQESGITERTLAVRESLSTVTAIIFTIAAFELWCLKREVLPNVYAFTIPSFPALGNSPQPVYVTDIFQILTSTFWSPVLTWTATSLVLPSIFGYFYNLSAASRPTVRRGRSAANADPDYNVDPLVFSIIKALASFLVLGQRVTFGLVETDSIDRINSALYGGWQGVLTGAAITGLVSVYDAVLRK</sequence>
<dbReference type="CDD" id="cd11070">
    <property type="entry name" value="CYP56-like"/>
    <property type="match status" value="1"/>
</dbReference>
<dbReference type="GO" id="GO:0046512">
    <property type="term" value="P:sphingosine biosynthetic process"/>
    <property type="evidence" value="ECO:0007669"/>
    <property type="project" value="TreeGrafter"/>
</dbReference>
<dbReference type="InterPro" id="IPR006823">
    <property type="entry name" value="Ceramidase_alk"/>
</dbReference>